<feature type="signal peptide" evidence="1">
    <location>
        <begin position="1"/>
        <end position="15"/>
    </location>
</feature>
<dbReference type="Proteomes" id="UP001158576">
    <property type="component" value="Chromosome PAR"/>
</dbReference>
<sequence>MKIFIFLAGAISAFSISEQQANEFLSRDKRSPLGSPCRTDCVDECLQECTENRLEDLYKYNQYRAVQVREYWFNKGHNQ</sequence>
<evidence type="ECO:0000313" key="3">
    <source>
        <dbReference type="Proteomes" id="UP001158576"/>
    </source>
</evidence>
<reference evidence="2 3" key="1">
    <citation type="submission" date="2021-04" db="EMBL/GenBank/DDBJ databases">
        <authorList>
            <person name="Bliznina A."/>
        </authorList>
    </citation>
    <scope>NUCLEOTIDE SEQUENCE [LARGE SCALE GENOMIC DNA]</scope>
</reference>
<feature type="chain" id="PRO_5045862652" evidence="1">
    <location>
        <begin position="16"/>
        <end position="79"/>
    </location>
</feature>
<protein>
    <submittedName>
        <fullName evidence="2">Oidioi.mRNA.OKI2018_I69.PAR.g9118.t1.cds</fullName>
    </submittedName>
</protein>
<evidence type="ECO:0000256" key="1">
    <source>
        <dbReference type="SAM" id="SignalP"/>
    </source>
</evidence>
<keyword evidence="1" id="KW-0732">Signal</keyword>
<gene>
    <name evidence="2" type="ORF">OKIOD_LOCUS676</name>
</gene>
<name>A0ABN7RPY7_OIKDI</name>
<dbReference type="EMBL" id="OU015568">
    <property type="protein sequence ID" value="CAG5078903.1"/>
    <property type="molecule type" value="Genomic_DNA"/>
</dbReference>
<proteinExistence type="predicted"/>
<keyword evidence="3" id="KW-1185">Reference proteome</keyword>
<evidence type="ECO:0000313" key="2">
    <source>
        <dbReference type="EMBL" id="CAG5078903.1"/>
    </source>
</evidence>
<organism evidence="2 3">
    <name type="scientific">Oikopleura dioica</name>
    <name type="common">Tunicate</name>
    <dbReference type="NCBI Taxonomy" id="34765"/>
    <lineage>
        <taxon>Eukaryota</taxon>
        <taxon>Metazoa</taxon>
        <taxon>Chordata</taxon>
        <taxon>Tunicata</taxon>
        <taxon>Appendicularia</taxon>
        <taxon>Copelata</taxon>
        <taxon>Oikopleuridae</taxon>
        <taxon>Oikopleura</taxon>
    </lineage>
</organism>
<accession>A0ABN7RPY7</accession>